<organism evidence="2 3">
    <name type="scientific">Megalurothrips usitatus</name>
    <name type="common">bean blossom thrips</name>
    <dbReference type="NCBI Taxonomy" id="439358"/>
    <lineage>
        <taxon>Eukaryota</taxon>
        <taxon>Metazoa</taxon>
        <taxon>Ecdysozoa</taxon>
        <taxon>Arthropoda</taxon>
        <taxon>Hexapoda</taxon>
        <taxon>Insecta</taxon>
        <taxon>Pterygota</taxon>
        <taxon>Neoptera</taxon>
        <taxon>Paraneoptera</taxon>
        <taxon>Thysanoptera</taxon>
        <taxon>Terebrantia</taxon>
        <taxon>Thripoidea</taxon>
        <taxon>Thripidae</taxon>
        <taxon>Megalurothrips</taxon>
    </lineage>
</organism>
<protein>
    <recommendedName>
        <fullName evidence="4">Nose resistant to fluoxetine protein 6-like</fullName>
    </recommendedName>
</protein>
<feature type="transmembrane region" description="Helical" evidence="1">
    <location>
        <begin position="20"/>
        <end position="43"/>
    </location>
</feature>
<dbReference type="PANTHER" id="PTHR11161:SF71">
    <property type="entry name" value="NOSE RESISTANT-TO-FLUOXETINE PROTEIN N-TERMINAL DOMAIN-CONTAINING PROTEIN"/>
    <property type="match status" value="1"/>
</dbReference>
<evidence type="ECO:0008006" key="4">
    <source>
        <dbReference type="Google" id="ProtNLM"/>
    </source>
</evidence>
<name>A0AAV7Y042_9NEOP</name>
<keyword evidence="1" id="KW-1133">Transmembrane helix</keyword>
<dbReference type="InterPro" id="IPR052728">
    <property type="entry name" value="O2_lipid_transport_reg"/>
</dbReference>
<reference evidence="2" key="1">
    <citation type="submission" date="2022-12" db="EMBL/GenBank/DDBJ databases">
        <title>Chromosome-level genome assembly of the bean flower thrips Megalurothrips usitatus.</title>
        <authorList>
            <person name="Ma L."/>
            <person name="Liu Q."/>
            <person name="Li H."/>
            <person name="Cai W."/>
        </authorList>
    </citation>
    <scope>NUCLEOTIDE SEQUENCE</scope>
    <source>
        <strain evidence="2">Cailab_2022a</strain>
    </source>
</reference>
<evidence type="ECO:0000313" key="2">
    <source>
        <dbReference type="EMBL" id="KAJ1529620.1"/>
    </source>
</evidence>
<evidence type="ECO:0000313" key="3">
    <source>
        <dbReference type="Proteomes" id="UP001075354"/>
    </source>
</evidence>
<dbReference type="Proteomes" id="UP001075354">
    <property type="component" value="Chromosome 3"/>
</dbReference>
<gene>
    <name evidence="2" type="ORF">ONE63_006387</name>
</gene>
<keyword evidence="3" id="KW-1185">Reference proteome</keyword>
<proteinExistence type="predicted"/>
<dbReference type="PANTHER" id="PTHR11161">
    <property type="entry name" value="O-ACYLTRANSFERASE"/>
    <property type="match status" value="1"/>
</dbReference>
<feature type="transmembrane region" description="Helical" evidence="1">
    <location>
        <begin position="64"/>
        <end position="83"/>
    </location>
</feature>
<keyword evidence="1" id="KW-0812">Transmembrane</keyword>
<comment type="caution">
    <text evidence="2">The sequence shown here is derived from an EMBL/GenBank/DDBJ whole genome shotgun (WGS) entry which is preliminary data.</text>
</comment>
<dbReference type="AlphaFoldDB" id="A0AAV7Y042"/>
<accession>A0AAV7Y042</accession>
<dbReference type="EMBL" id="JAPTSV010000003">
    <property type="protein sequence ID" value="KAJ1529620.1"/>
    <property type="molecule type" value="Genomic_DNA"/>
</dbReference>
<evidence type="ECO:0000256" key="1">
    <source>
        <dbReference type="SAM" id="Phobius"/>
    </source>
</evidence>
<sequence length="129" mass="14420">MFSVSVFYQPAHAYHPLEAALYASLHRLGWCAATAWIIFACVTGNGGVMQRVLTWRPLVPLSRLTYCAYLVNGAVVLWGVAGVRETRTLSTASLVRRTLLPIRSISRVPPHNQTRPWASRLLLNFLESL</sequence>
<keyword evidence="1" id="KW-0472">Membrane</keyword>